<dbReference type="Gene3D" id="3.90.76.10">
    <property type="entry name" value="Dipeptide-binding Protein, Domain 1"/>
    <property type="match status" value="1"/>
</dbReference>
<protein>
    <submittedName>
        <fullName evidence="6">ABC transporter substrate-binding protein</fullName>
    </submittedName>
</protein>
<dbReference type="PANTHER" id="PTHR30290">
    <property type="entry name" value="PERIPLASMIC BINDING COMPONENT OF ABC TRANSPORTER"/>
    <property type="match status" value="1"/>
</dbReference>
<feature type="chain" id="PRO_5039255911" evidence="4">
    <location>
        <begin position="26"/>
        <end position="512"/>
    </location>
</feature>
<dbReference type="GO" id="GO:0042597">
    <property type="term" value="C:periplasmic space"/>
    <property type="evidence" value="ECO:0007669"/>
    <property type="project" value="UniProtKB-ARBA"/>
</dbReference>
<dbReference type="Proteomes" id="UP000269573">
    <property type="component" value="Unassembled WGS sequence"/>
</dbReference>
<evidence type="ECO:0000313" key="6">
    <source>
        <dbReference type="EMBL" id="RNB83590.1"/>
    </source>
</evidence>
<dbReference type="Gene3D" id="3.40.190.10">
    <property type="entry name" value="Periplasmic binding protein-like II"/>
    <property type="match status" value="1"/>
</dbReference>
<dbReference type="PIRSF" id="PIRSF002741">
    <property type="entry name" value="MppA"/>
    <property type="match status" value="1"/>
</dbReference>
<sequence length="512" mass="55809">MGDLAMKRKLSLIMLIAIVMTSLLSACSQSASQGGAAENNATAAPKSDISVVLTKIGNNLDPAEANSLDTSTIMYHVYDTFIKFDNDFNILPGVATAWSQPDSTTIEFTIGEGYKFHNGDPMTIDDVVYSVERLAKVPKKASFMSMIKSVEGSGNKVTVKLTEPNSGAIRNFGDVVIVSKKYLQEAGDKYANAPIGTGPYTVAEYVPGSKVVLKAWADYPFEKASIQTITFKAIEEASAKYIAVETGDADFAGIAARDQDRARGNDKLTYFEGPSTFTGFVAMNTTAAPFDNVNIRRAMAYAYNNEGISAITPGKTIIDSMVPKMFSTYYSSPNLPKYDLQKAKELLEKEGYGAGKPLQFTAWTYQGNDPELEAFQAELKTIGVEMDIQNLEFGVFLEKMANKEYQLLVGGWSDTTGNTLSSLESYWSGSFGQMNITFYTNPKVEELYAVAKKATSEAELKEAAKEIQDIAAQDVPMIPTATKMSYYAMNKNLEGVEILTSGLISFRGAKIK</sequence>
<keyword evidence="7" id="KW-1185">Reference proteome</keyword>
<dbReference type="SUPFAM" id="SSF53850">
    <property type="entry name" value="Periplasmic binding protein-like II"/>
    <property type="match status" value="1"/>
</dbReference>
<dbReference type="InterPro" id="IPR000914">
    <property type="entry name" value="SBP_5_dom"/>
</dbReference>
<proteinExistence type="inferred from homology"/>
<evidence type="ECO:0000256" key="1">
    <source>
        <dbReference type="ARBA" id="ARBA00005695"/>
    </source>
</evidence>
<dbReference type="Gene3D" id="3.10.105.10">
    <property type="entry name" value="Dipeptide-binding Protein, Domain 3"/>
    <property type="match status" value="1"/>
</dbReference>
<name>A0A3M8D6B3_9BACL</name>
<dbReference type="InterPro" id="IPR039424">
    <property type="entry name" value="SBP_5"/>
</dbReference>
<dbReference type="GO" id="GO:1904680">
    <property type="term" value="F:peptide transmembrane transporter activity"/>
    <property type="evidence" value="ECO:0007669"/>
    <property type="project" value="TreeGrafter"/>
</dbReference>
<dbReference type="CDD" id="cd00995">
    <property type="entry name" value="PBP2_NikA_DppA_OppA_like"/>
    <property type="match status" value="1"/>
</dbReference>
<evidence type="ECO:0000256" key="2">
    <source>
        <dbReference type="ARBA" id="ARBA00022448"/>
    </source>
</evidence>
<keyword evidence="2" id="KW-0813">Transport</keyword>
<keyword evidence="3 4" id="KW-0732">Signal</keyword>
<feature type="domain" description="Solute-binding protein family 5" evidence="5">
    <location>
        <begin position="90"/>
        <end position="430"/>
    </location>
</feature>
<dbReference type="EMBL" id="RHHU01000010">
    <property type="protein sequence ID" value="RNB83590.1"/>
    <property type="molecule type" value="Genomic_DNA"/>
</dbReference>
<evidence type="ECO:0000256" key="4">
    <source>
        <dbReference type="SAM" id="SignalP"/>
    </source>
</evidence>
<dbReference type="InterPro" id="IPR030678">
    <property type="entry name" value="Peptide/Ni-bd"/>
</dbReference>
<feature type="signal peptide" evidence="4">
    <location>
        <begin position="1"/>
        <end position="25"/>
    </location>
</feature>
<comment type="caution">
    <text evidence="6">The sequence shown here is derived from an EMBL/GenBank/DDBJ whole genome shotgun (WGS) entry which is preliminary data.</text>
</comment>
<evidence type="ECO:0000313" key="7">
    <source>
        <dbReference type="Proteomes" id="UP000269573"/>
    </source>
</evidence>
<dbReference type="PROSITE" id="PS51257">
    <property type="entry name" value="PROKAR_LIPOPROTEIN"/>
    <property type="match status" value="1"/>
</dbReference>
<gene>
    <name evidence="6" type="ORF">EDM59_13705</name>
</gene>
<evidence type="ECO:0000256" key="3">
    <source>
        <dbReference type="ARBA" id="ARBA00022729"/>
    </source>
</evidence>
<dbReference type="GO" id="GO:0043190">
    <property type="term" value="C:ATP-binding cassette (ABC) transporter complex"/>
    <property type="evidence" value="ECO:0007669"/>
    <property type="project" value="InterPro"/>
</dbReference>
<reference evidence="6 7" key="1">
    <citation type="submission" date="2018-10" db="EMBL/GenBank/DDBJ databases">
        <title>Phylogenomics of Brevibacillus.</title>
        <authorList>
            <person name="Dunlap C."/>
        </authorList>
    </citation>
    <scope>NUCLEOTIDE SEQUENCE [LARGE SCALE GENOMIC DNA]</scope>
    <source>
        <strain evidence="6 7">JCM 15774</strain>
    </source>
</reference>
<comment type="similarity">
    <text evidence="1">Belongs to the bacterial solute-binding protein 5 family.</text>
</comment>
<dbReference type="PANTHER" id="PTHR30290:SF9">
    <property type="entry name" value="OLIGOPEPTIDE-BINDING PROTEIN APPA"/>
    <property type="match status" value="1"/>
</dbReference>
<dbReference type="GO" id="GO:0015833">
    <property type="term" value="P:peptide transport"/>
    <property type="evidence" value="ECO:0007669"/>
    <property type="project" value="TreeGrafter"/>
</dbReference>
<dbReference type="Pfam" id="PF00496">
    <property type="entry name" value="SBP_bac_5"/>
    <property type="match status" value="1"/>
</dbReference>
<organism evidence="6 7">
    <name type="scientific">Brevibacillus nitrificans</name>
    <dbReference type="NCBI Taxonomy" id="651560"/>
    <lineage>
        <taxon>Bacteria</taxon>
        <taxon>Bacillati</taxon>
        <taxon>Bacillota</taxon>
        <taxon>Bacilli</taxon>
        <taxon>Bacillales</taxon>
        <taxon>Paenibacillaceae</taxon>
        <taxon>Brevibacillus</taxon>
    </lineage>
</organism>
<dbReference type="AlphaFoldDB" id="A0A3M8D6B3"/>
<evidence type="ECO:0000259" key="5">
    <source>
        <dbReference type="Pfam" id="PF00496"/>
    </source>
</evidence>
<accession>A0A3M8D6B3</accession>